<evidence type="ECO:0008006" key="5">
    <source>
        <dbReference type="Google" id="ProtNLM"/>
    </source>
</evidence>
<keyword evidence="3" id="KW-1185">Reference proteome</keyword>
<dbReference type="AlphaFoldDB" id="A0A6P1T9R0"/>
<dbReference type="Proteomes" id="UP000563601">
    <property type="component" value="Unassembled WGS sequence"/>
</dbReference>
<dbReference type="EMBL" id="CP047491">
    <property type="protein sequence ID" value="QHQ38485.1"/>
    <property type="molecule type" value="Genomic_DNA"/>
</dbReference>
<dbReference type="InterPro" id="IPR037883">
    <property type="entry name" value="Knr4/Smi1-like_sf"/>
</dbReference>
<reference evidence="1 4" key="2">
    <citation type="submission" date="2020-08" db="EMBL/GenBank/DDBJ databases">
        <title>Genomic Encyclopedia of Type Strains, Phase IV (KMG-IV): sequencing the most valuable type-strain genomes for metagenomic binning, comparative biology and taxonomic classification.</title>
        <authorList>
            <person name="Goeker M."/>
        </authorList>
    </citation>
    <scope>NUCLEOTIDE SEQUENCE [LARGE SCALE GENOMIC DNA]</scope>
    <source>
        <strain evidence="1 4">DSM 11525</strain>
    </source>
</reference>
<dbReference type="Proteomes" id="UP000464675">
    <property type="component" value="Chromosome"/>
</dbReference>
<sequence>MKLIEDQSPPAATTRQFVAWETAYKVEMPSDLLGLLQMADGPLYEWPDKKFRIKIFGCQQSCGIADSYHVSERCEGGIPLAQGDGYLAIYKKENDQISGIYVVPENDVTWSSAVYACMSLNDLLAAGKSLGEWYKR</sequence>
<evidence type="ECO:0000313" key="4">
    <source>
        <dbReference type="Proteomes" id="UP000563601"/>
    </source>
</evidence>
<accession>A0A6P1T9R0</accession>
<dbReference type="EMBL" id="JACHHR010000016">
    <property type="protein sequence ID" value="MBB5213332.1"/>
    <property type="molecule type" value="Genomic_DNA"/>
</dbReference>
<dbReference type="RefSeq" id="WP_161857819.1">
    <property type="nucleotide sequence ID" value="NZ_CP047491.1"/>
</dbReference>
<proteinExistence type="predicted"/>
<protein>
    <recommendedName>
        <fullName evidence="5">SMI1/KNR4 family protein</fullName>
    </recommendedName>
</protein>
<evidence type="ECO:0000313" key="1">
    <source>
        <dbReference type="EMBL" id="MBB5213332.1"/>
    </source>
</evidence>
<name>A0A6P1T9R0_9GAMM</name>
<dbReference type="Gene3D" id="3.40.1580.10">
    <property type="entry name" value="SMI1/KNR4-like"/>
    <property type="match status" value="1"/>
</dbReference>
<organism evidence="1 4">
    <name type="scientific">Microbulbifer hydrolyticus</name>
    <dbReference type="NCBI Taxonomy" id="48074"/>
    <lineage>
        <taxon>Bacteria</taxon>
        <taxon>Pseudomonadati</taxon>
        <taxon>Pseudomonadota</taxon>
        <taxon>Gammaproteobacteria</taxon>
        <taxon>Cellvibrionales</taxon>
        <taxon>Microbulbiferaceae</taxon>
        <taxon>Microbulbifer</taxon>
    </lineage>
</organism>
<evidence type="ECO:0000313" key="2">
    <source>
        <dbReference type="EMBL" id="QHQ38485.1"/>
    </source>
</evidence>
<evidence type="ECO:0000313" key="3">
    <source>
        <dbReference type="Proteomes" id="UP000464675"/>
    </source>
</evidence>
<reference evidence="2 3" key="1">
    <citation type="submission" date="2020-01" db="EMBL/GenBank/DDBJ databases">
        <title>The possibility of degradation of plastic by Microbulbifer hydrolyticus IRE-31.</title>
        <authorList>
            <person name="Liu L."/>
        </authorList>
    </citation>
    <scope>NUCLEOTIDE SEQUENCE [LARGE SCALE GENOMIC DNA]</scope>
    <source>
        <strain evidence="2 3">IRE-31</strain>
    </source>
</reference>
<gene>
    <name evidence="2" type="ORF">GTQ55_05415</name>
    <name evidence="1" type="ORF">HNQ53_003588</name>
</gene>